<evidence type="ECO:0000256" key="10">
    <source>
        <dbReference type="RuleBase" id="RU000488"/>
    </source>
</evidence>
<comment type="similarity">
    <text evidence="2 10">Belongs to the mitochondrial carrier (TC 2.A.29) family.</text>
</comment>
<evidence type="ECO:0000256" key="9">
    <source>
        <dbReference type="PROSITE-ProRule" id="PRU00282"/>
    </source>
</evidence>
<dbReference type="Pfam" id="PF00153">
    <property type="entry name" value="Mito_carr"/>
    <property type="match status" value="2"/>
</dbReference>
<evidence type="ECO:0000256" key="3">
    <source>
        <dbReference type="ARBA" id="ARBA00022448"/>
    </source>
</evidence>
<dbReference type="AlphaFoldDB" id="A0A6N2AR31"/>
<evidence type="ECO:0000256" key="1">
    <source>
        <dbReference type="ARBA" id="ARBA00004141"/>
    </source>
</evidence>
<comment type="catalytic activity">
    <reaction evidence="8">
        <text>ADP(in) + ATP(out) = ADP(out) + ATP(in)</text>
        <dbReference type="Rhea" id="RHEA:34999"/>
        <dbReference type="ChEBI" id="CHEBI:30616"/>
        <dbReference type="ChEBI" id="CHEBI:456216"/>
    </reaction>
    <physiologicalReaction direction="left-to-right" evidence="8">
        <dbReference type="Rhea" id="RHEA:35000"/>
    </physiologicalReaction>
</comment>
<dbReference type="GO" id="GO:0140021">
    <property type="term" value="P:mitochondrial ADP transmembrane transport"/>
    <property type="evidence" value="ECO:0007669"/>
    <property type="project" value="InterPro"/>
</dbReference>
<accession>A0A6N2AR31</accession>
<dbReference type="PANTHER" id="PTHR45635:SF37">
    <property type="entry name" value="ADP_ATP TRANSLOCASE"/>
    <property type="match status" value="1"/>
</dbReference>
<dbReference type="PRINTS" id="PR00927">
    <property type="entry name" value="ADPTRNSLCASE"/>
</dbReference>
<evidence type="ECO:0000256" key="7">
    <source>
        <dbReference type="ARBA" id="ARBA00023136"/>
    </source>
</evidence>
<dbReference type="SUPFAM" id="SSF103506">
    <property type="entry name" value="Mitochondrial carrier"/>
    <property type="match status" value="1"/>
</dbReference>
<keyword evidence="5" id="KW-0677">Repeat</keyword>
<dbReference type="Gene3D" id="1.50.40.10">
    <property type="entry name" value="Mitochondrial carrier domain"/>
    <property type="match status" value="1"/>
</dbReference>
<organism evidence="12">
    <name type="scientific">Solanum chilense</name>
    <name type="common">Tomato</name>
    <name type="synonym">Lycopersicon chilense</name>
    <dbReference type="NCBI Taxonomy" id="4083"/>
    <lineage>
        <taxon>Eukaryota</taxon>
        <taxon>Viridiplantae</taxon>
        <taxon>Streptophyta</taxon>
        <taxon>Embryophyta</taxon>
        <taxon>Tracheophyta</taxon>
        <taxon>Spermatophyta</taxon>
        <taxon>Magnoliopsida</taxon>
        <taxon>eudicotyledons</taxon>
        <taxon>Gunneridae</taxon>
        <taxon>Pentapetalae</taxon>
        <taxon>asterids</taxon>
        <taxon>lamiids</taxon>
        <taxon>Solanales</taxon>
        <taxon>Solanaceae</taxon>
        <taxon>Solanoideae</taxon>
        <taxon>Solaneae</taxon>
        <taxon>Solanum</taxon>
        <taxon>Solanum subgen. Lycopersicon</taxon>
    </lineage>
</organism>
<keyword evidence="3 10" id="KW-0813">Transport</keyword>
<evidence type="ECO:0000313" key="12">
    <source>
        <dbReference type="EMBL" id="TMW83621.1"/>
    </source>
</evidence>
<comment type="subcellular location">
    <subcellularLocation>
        <location evidence="1 11">Membrane</location>
        <topology evidence="1 11">Multi-pass membrane protein</topology>
    </subcellularLocation>
</comment>
<evidence type="ECO:0000256" key="2">
    <source>
        <dbReference type="ARBA" id="ARBA00006375"/>
    </source>
</evidence>
<evidence type="ECO:0000256" key="11">
    <source>
        <dbReference type="RuleBase" id="RU368008"/>
    </source>
</evidence>
<dbReference type="InterPro" id="IPR002067">
    <property type="entry name" value="MCP"/>
</dbReference>
<dbReference type="GO" id="GO:1990544">
    <property type="term" value="P:mitochondrial ATP transmembrane transport"/>
    <property type="evidence" value="ECO:0007669"/>
    <property type="project" value="InterPro"/>
</dbReference>
<dbReference type="InterPro" id="IPR023395">
    <property type="entry name" value="MCP_dom_sf"/>
</dbReference>
<keyword evidence="4 9" id="KW-0812">Transmembrane</keyword>
<comment type="subunit">
    <text evidence="11">Monomer.</text>
</comment>
<evidence type="ECO:0000256" key="4">
    <source>
        <dbReference type="ARBA" id="ARBA00022692"/>
    </source>
</evidence>
<dbReference type="EMBL" id="RXGB01011162">
    <property type="protein sequence ID" value="TMW83621.1"/>
    <property type="molecule type" value="Genomic_DNA"/>
</dbReference>
<dbReference type="InterPro" id="IPR002113">
    <property type="entry name" value="ADT_euk_type"/>
</dbReference>
<comment type="function">
    <text evidence="11">Catalyzes the exchange of ADP and ATP across the membrane.</text>
</comment>
<name>A0A6N2AR31_SOLCI</name>
<evidence type="ECO:0000256" key="6">
    <source>
        <dbReference type="ARBA" id="ARBA00022989"/>
    </source>
</evidence>
<dbReference type="PROSITE" id="PS50920">
    <property type="entry name" value="SOLCAR"/>
    <property type="match status" value="2"/>
</dbReference>
<dbReference type="PANTHER" id="PTHR45635">
    <property type="entry name" value="ADP,ATP CARRIER PROTEIN 1-RELATED-RELATED"/>
    <property type="match status" value="1"/>
</dbReference>
<evidence type="ECO:0000256" key="5">
    <source>
        <dbReference type="ARBA" id="ARBA00022737"/>
    </source>
</evidence>
<keyword evidence="7 9" id="KW-0472">Membrane</keyword>
<protein>
    <recommendedName>
        <fullName evidence="11">ADP/ATP translocase</fullName>
    </recommendedName>
    <alternativeName>
        <fullName evidence="11">ADP,ATP carrier protein</fullName>
    </alternativeName>
</protein>
<dbReference type="InterPro" id="IPR018108">
    <property type="entry name" value="MCP_transmembrane"/>
</dbReference>
<dbReference type="GO" id="GO:0005743">
    <property type="term" value="C:mitochondrial inner membrane"/>
    <property type="evidence" value="ECO:0007669"/>
    <property type="project" value="InterPro"/>
</dbReference>
<sequence>MADNQYPTVYQKVAIQMHLSSSISQDVHARYRSIQRLALSQRRFQYGNYSMPHFRHAKPHTFATDFLMGGVSAVVSKTTDAPIERVKILIQNQDEVIKAGRLSEPYRGTGDIFRRTIKDEGFASLWRGNTANVFHYFRTQALNFALKDYFKSNLASSGGTGASYLIFVYSHHYARTRLANDAKVAKKGGGGRQFDGLVDVYRKKLKSDGVVGLYRGFNISCVGIIVFRGLYFGMYNSLKLVLLTGKMETVKRRMMMTSGEAVKYNRLFDAFNQILNEGPKSLCKGAGANAHRAVAVAGVLVGYEKLQVIIFGKK</sequence>
<feature type="repeat" description="Solcar" evidence="9">
    <location>
        <begin position="60"/>
        <end position="153"/>
    </location>
</feature>
<dbReference type="PRINTS" id="PR00926">
    <property type="entry name" value="MITOCARRIER"/>
</dbReference>
<dbReference type="GO" id="GO:0005471">
    <property type="term" value="F:ATP:ADP antiporter activity"/>
    <property type="evidence" value="ECO:0007669"/>
    <property type="project" value="UniProtKB-UniRule"/>
</dbReference>
<comment type="caution">
    <text evidence="12">The sequence shown here is derived from an EMBL/GenBank/DDBJ whole genome shotgun (WGS) entry which is preliminary data.</text>
</comment>
<keyword evidence="6" id="KW-1133">Transmembrane helix</keyword>
<evidence type="ECO:0000256" key="8">
    <source>
        <dbReference type="ARBA" id="ARBA00024143"/>
    </source>
</evidence>
<reference evidence="12" key="1">
    <citation type="submission" date="2019-05" db="EMBL/GenBank/DDBJ databases">
        <title>The de novo reference genome and transcriptome assemblies of the wild tomato species Solanum chilense.</title>
        <authorList>
            <person name="Stam R."/>
            <person name="Nosenko T."/>
            <person name="Hoerger A.C."/>
            <person name="Stephan W."/>
            <person name="Seidel M.A."/>
            <person name="Kuhn J.M.M."/>
            <person name="Haberer G."/>
            <person name="Tellier A."/>
        </authorList>
    </citation>
    <scope>NUCLEOTIDE SEQUENCE</scope>
    <source>
        <tissue evidence="12">Mature leaves</tissue>
    </source>
</reference>
<gene>
    <name evidence="12" type="ORF">EJD97_001176</name>
</gene>
<feature type="repeat" description="Solcar" evidence="9">
    <location>
        <begin position="155"/>
        <end position="241"/>
    </location>
</feature>
<proteinExistence type="inferred from homology"/>